<dbReference type="InterPro" id="IPR043128">
    <property type="entry name" value="Rev_trsase/Diguanyl_cyclase"/>
</dbReference>
<dbReference type="SMART" id="SM00267">
    <property type="entry name" value="GGDEF"/>
    <property type="match status" value="1"/>
</dbReference>
<dbReference type="Proteomes" id="UP001221189">
    <property type="component" value="Unassembled WGS sequence"/>
</dbReference>
<gene>
    <name evidence="2" type="ORF">PRZ03_09805</name>
</gene>
<dbReference type="RefSeq" id="WP_273600150.1">
    <property type="nucleotide sequence ID" value="NZ_JAQQXT010000005.1"/>
</dbReference>
<reference evidence="2 3" key="1">
    <citation type="submission" date="2022-10" db="EMBL/GenBank/DDBJ databases">
        <title>Paucibacter sp. hw1 Genome sequencing.</title>
        <authorList>
            <person name="Park S."/>
        </authorList>
    </citation>
    <scope>NUCLEOTIDE SEQUENCE [LARGE SCALE GENOMIC DNA]</scope>
    <source>
        <strain evidence="3">hw1</strain>
    </source>
</reference>
<sequence>MQADIDLSTASRAALEQALAQAATQPRTPALTASLSACYLRLSELCEQARDFEAALQHYRRFHQLSLQDQGTALLDRATLLQSLSELATQPLRLGAGLCLVALEADGRADGAKLQAQLADLLRRQCRPEDLIAHQGRGAGHGLLLVLSDVDLASARKVCERVRSAWPKQGAGASLSMGLSAWRGPSDELARLLERAESALAAAQRGGGNCLRSGSA</sequence>
<evidence type="ECO:0000313" key="3">
    <source>
        <dbReference type="Proteomes" id="UP001221189"/>
    </source>
</evidence>
<dbReference type="EMBL" id="JAQQXT010000005">
    <property type="protein sequence ID" value="MDC8771863.1"/>
    <property type="molecule type" value="Genomic_DNA"/>
</dbReference>
<comment type="caution">
    <text evidence="2">The sequence shown here is derived from an EMBL/GenBank/DDBJ whole genome shotgun (WGS) entry which is preliminary data.</text>
</comment>
<proteinExistence type="predicted"/>
<keyword evidence="3" id="KW-1185">Reference proteome</keyword>
<organism evidence="2 3">
    <name type="scientific">Roseateles albus</name>
    <dbReference type="NCBI Taxonomy" id="2987525"/>
    <lineage>
        <taxon>Bacteria</taxon>
        <taxon>Pseudomonadati</taxon>
        <taxon>Pseudomonadota</taxon>
        <taxon>Betaproteobacteria</taxon>
        <taxon>Burkholderiales</taxon>
        <taxon>Sphaerotilaceae</taxon>
        <taxon>Roseateles</taxon>
    </lineage>
</organism>
<feature type="domain" description="GGDEF" evidence="1">
    <location>
        <begin position="96"/>
        <end position="216"/>
    </location>
</feature>
<evidence type="ECO:0000259" key="1">
    <source>
        <dbReference type="PROSITE" id="PS50887"/>
    </source>
</evidence>
<name>A0ABT5KDA8_9BURK</name>
<accession>A0ABT5KDA8</accession>
<dbReference type="SUPFAM" id="SSF55073">
    <property type="entry name" value="Nucleotide cyclase"/>
    <property type="match status" value="1"/>
</dbReference>
<dbReference type="Gene3D" id="3.30.70.270">
    <property type="match status" value="1"/>
</dbReference>
<dbReference type="PROSITE" id="PS50887">
    <property type="entry name" value="GGDEF"/>
    <property type="match status" value="1"/>
</dbReference>
<dbReference type="InterPro" id="IPR000160">
    <property type="entry name" value="GGDEF_dom"/>
</dbReference>
<protein>
    <recommendedName>
        <fullName evidence="1">GGDEF domain-containing protein</fullName>
    </recommendedName>
</protein>
<evidence type="ECO:0000313" key="2">
    <source>
        <dbReference type="EMBL" id="MDC8771863.1"/>
    </source>
</evidence>
<dbReference type="InterPro" id="IPR029787">
    <property type="entry name" value="Nucleotide_cyclase"/>
</dbReference>